<proteinExistence type="predicted"/>
<dbReference type="AlphaFoldDB" id="A0A7R9B4K4"/>
<feature type="region of interest" description="Disordered" evidence="1">
    <location>
        <begin position="38"/>
        <end position="85"/>
    </location>
</feature>
<name>A0A7R9B4K4_TIMSH</name>
<dbReference type="EMBL" id="OC006505">
    <property type="protein sequence ID" value="CAD7266166.1"/>
    <property type="molecule type" value="Genomic_DNA"/>
</dbReference>
<gene>
    <name evidence="2" type="ORF">TSIB3V08_LOCUS10192</name>
</gene>
<feature type="compositionally biased region" description="Basic and acidic residues" evidence="1">
    <location>
        <begin position="71"/>
        <end position="82"/>
    </location>
</feature>
<sequence>MLNSTAEDGEIKVLISVGFACTGIKPYDRERVLNKLPDPVPIAGKSPNSGDQEAVTMPGFTRPITSSTPDRAPDDNNDHDQARTPPMTMENVAIEQIPTGFRPWVVLYGQMKTVMSDDIAEEGLIQELPEPPTNNMGHYQV</sequence>
<protein>
    <submittedName>
        <fullName evidence="2">Uncharacterized protein</fullName>
    </submittedName>
</protein>
<evidence type="ECO:0000256" key="1">
    <source>
        <dbReference type="SAM" id="MobiDB-lite"/>
    </source>
</evidence>
<accession>A0A7R9B4K4</accession>
<organism evidence="2">
    <name type="scientific">Timema shepardi</name>
    <name type="common">Walking stick</name>
    <dbReference type="NCBI Taxonomy" id="629360"/>
    <lineage>
        <taxon>Eukaryota</taxon>
        <taxon>Metazoa</taxon>
        <taxon>Ecdysozoa</taxon>
        <taxon>Arthropoda</taxon>
        <taxon>Hexapoda</taxon>
        <taxon>Insecta</taxon>
        <taxon>Pterygota</taxon>
        <taxon>Neoptera</taxon>
        <taxon>Polyneoptera</taxon>
        <taxon>Phasmatodea</taxon>
        <taxon>Timematodea</taxon>
        <taxon>Timematoidea</taxon>
        <taxon>Timematidae</taxon>
        <taxon>Timema</taxon>
    </lineage>
</organism>
<reference evidence="2" key="1">
    <citation type="submission" date="2020-11" db="EMBL/GenBank/DDBJ databases">
        <authorList>
            <person name="Tran Van P."/>
        </authorList>
    </citation>
    <scope>NUCLEOTIDE SEQUENCE</scope>
</reference>
<evidence type="ECO:0000313" key="2">
    <source>
        <dbReference type="EMBL" id="CAD7266166.1"/>
    </source>
</evidence>